<dbReference type="EMBL" id="MCGN01000006">
    <property type="protein sequence ID" value="ORY95909.1"/>
    <property type="molecule type" value="Genomic_DNA"/>
</dbReference>
<evidence type="ECO:0000313" key="1">
    <source>
        <dbReference type="EMBL" id="ORY95909.1"/>
    </source>
</evidence>
<comment type="caution">
    <text evidence="1">The sequence shown here is derived from an EMBL/GenBank/DDBJ whole genome shotgun (WGS) entry which is preliminary data.</text>
</comment>
<organism evidence="1 2">
    <name type="scientific">Syncephalastrum racemosum</name>
    <name type="common">Filamentous fungus</name>
    <dbReference type="NCBI Taxonomy" id="13706"/>
    <lineage>
        <taxon>Eukaryota</taxon>
        <taxon>Fungi</taxon>
        <taxon>Fungi incertae sedis</taxon>
        <taxon>Mucoromycota</taxon>
        <taxon>Mucoromycotina</taxon>
        <taxon>Mucoromycetes</taxon>
        <taxon>Mucorales</taxon>
        <taxon>Syncephalastraceae</taxon>
        <taxon>Syncephalastrum</taxon>
    </lineage>
</organism>
<dbReference type="SUPFAM" id="SSF52047">
    <property type="entry name" value="RNI-like"/>
    <property type="match status" value="1"/>
</dbReference>
<dbReference type="Gene3D" id="3.80.10.10">
    <property type="entry name" value="Ribonuclease Inhibitor"/>
    <property type="match status" value="1"/>
</dbReference>
<dbReference type="InterPro" id="IPR032675">
    <property type="entry name" value="LRR_dom_sf"/>
</dbReference>
<evidence type="ECO:0008006" key="3">
    <source>
        <dbReference type="Google" id="ProtNLM"/>
    </source>
</evidence>
<proteinExistence type="predicted"/>
<dbReference type="Proteomes" id="UP000242180">
    <property type="component" value="Unassembled WGS sequence"/>
</dbReference>
<keyword evidence="2" id="KW-1185">Reference proteome</keyword>
<protein>
    <recommendedName>
        <fullName evidence="3">F-box domain-containing protein</fullName>
    </recommendedName>
</protein>
<dbReference type="AlphaFoldDB" id="A0A1X2HB72"/>
<name>A0A1X2HB72_SYNRA</name>
<accession>A0A1X2HB72</accession>
<gene>
    <name evidence="1" type="ORF">BCR43DRAFT_316298</name>
</gene>
<sequence>MFSGPSSPTGPHRLRHLRLLGASFSLNELGLLPTLLPDLETLIVQQSSWFDNQDLFSAFMQQCRKLQTVMWADSVDERDDTPASASDPLNAVGTSRFYLGLELHITADMYDFFSRNQRTLDVLQFGRNILSAPIEAPVFRHLSFPQLRCLGIYQGVNQGVFPVANSLQHILSMCPNLEDLTLECIELLLDNDSQAIAGLPRLRNLVIDNCDYVADFLPDLFQRIVSLEYPVADLTIMDNMTSNTLLPGLMLEHLGDMATLRKLYLALDPDHDDISDDHIDAFLRRAQRSGLAQSLQLMDIARSVFLHKPTWIVLLHSVLVGAHIIPTLGSSECIDTF</sequence>
<dbReference type="InParanoid" id="A0A1X2HB72"/>
<reference evidence="1 2" key="1">
    <citation type="submission" date="2016-07" db="EMBL/GenBank/DDBJ databases">
        <title>Pervasive Adenine N6-methylation of Active Genes in Fungi.</title>
        <authorList>
            <consortium name="DOE Joint Genome Institute"/>
            <person name="Mondo S.J."/>
            <person name="Dannebaum R.O."/>
            <person name="Kuo R.C."/>
            <person name="Labutti K."/>
            <person name="Haridas S."/>
            <person name="Kuo A."/>
            <person name="Salamov A."/>
            <person name="Ahrendt S.R."/>
            <person name="Lipzen A."/>
            <person name="Sullivan W."/>
            <person name="Andreopoulos W.B."/>
            <person name="Clum A."/>
            <person name="Lindquist E."/>
            <person name="Daum C."/>
            <person name="Ramamoorthy G.K."/>
            <person name="Gryganskyi A."/>
            <person name="Culley D."/>
            <person name="Magnuson J.K."/>
            <person name="James T.Y."/>
            <person name="O'Malley M.A."/>
            <person name="Stajich J.E."/>
            <person name="Spatafora J.W."/>
            <person name="Visel A."/>
            <person name="Grigoriev I.V."/>
        </authorList>
    </citation>
    <scope>NUCLEOTIDE SEQUENCE [LARGE SCALE GENOMIC DNA]</scope>
    <source>
        <strain evidence="1 2">NRRL 2496</strain>
    </source>
</reference>
<evidence type="ECO:0000313" key="2">
    <source>
        <dbReference type="Proteomes" id="UP000242180"/>
    </source>
</evidence>